<evidence type="ECO:0000259" key="2">
    <source>
        <dbReference type="Pfam" id="PF17389"/>
    </source>
</evidence>
<dbReference type="Proteomes" id="UP001174694">
    <property type="component" value="Unassembled WGS sequence"/>
</dbReference>
<organism evidence="3 4">
    <name type="scientific">Pleurostoma richardsiae</name>
    <dbReference type="NCBI Taxonomy" id="41990"/>
    <lineage>
        <taxon>Eukaryota</taxon>
        <taxon>Fungi</taxon>
        <taxon>Dikarya</taxon>
        <taxon>Ascomycota</taxon>
        <taxon>Pezizomycotina</taxon>
        <taxon>Sordariomycetes</taxon>
        <taxon>Sordariomycetidae</taxon>
        <taxon>Calosphaeriales</taxon>
        <taxon>Pleurostomataceae</taxon>
        <taxon>Pleurostoma</taxon>
    </lineage>
</organism>
<feature type="domain" description="Alpha-L-rhamnosidase six-hairpin glycosidase" evidence="2">
    <location>
        <begin position="265"/>
        <end position="585"/>
    </location>
</feature>
<accession>A0AA38RWR6</accession>
<dbReference type="InterPro" id="IPR035396">
    <property type="entry name" value="Bac_rhamnosid6H"/>
</dbReference>
<evidence type="ECO:0000313" key="4">
    <source>
        <dbReference type="Proteomes" id="UP001174694"/>
    </source>
</evidence>
<name>A0AA38RWR6_9PEZI</name>
<sequence>MGVLHHPFAAVLSLLAISGLVSGTTGSLHGYSPASRTIIPKSIAKTTGVVTTTANDTADVSVGFTLSGANASITFDFGQIVSGLPTFQILGSKCGGRDCETSELPTFTCSDNCQGLGLAYSETLRFAGAASDNSVFTDHEDGTLYVPMIVGSYTPELKYSRGAFRYLTFSLGSRVPLTTSATLQLSSVHFTAQPAQPANQLRSYSGYFESSDPLLDRIWYAGAYTLQLCTIPANSSLNRLQWLQSPVGWSNNAQARTLSGTDYFLADGAKRDRNPWAGDLDIALKSVLVAMNQDELLGIRNALKEMLDEQSNSTSFFPYGGSPISSLLAERVPSSDTYHLWTITAFCEYVFASGDVGFGLQYFPSIVRSLEATYQYVNTTTGLYSGTMTSDWGRIGQGGQNTALNAIYYRALNQAASLRTFLDTGDAAKAMEWISMIERVKMSANRLLYSTTAGMFFDNTTAAGQTLFPQDGNALAINFNLTIDSAQAAIIARNLAGRLTTYGAPAPEAPGAISPFMSGEELRAQFSANPGNAKPAVKLLRTMWGYMLETFSNTTMIEGYSTDGTLSYPFYPGDPSFVSLTHAWSTGPTYSLINDVVGIRGVPGVSVNQDEDGAWVFAPAVAGSGLSYARGGFRTHMGNFSAYWTTAKGRLLVANLAVPETVGQGTIYAPTFGQRREELQILLDGDEVSHTTGQLLGFARISAVPAGFHTLQVFQR</sequence>
<dbReference type="Gene3D" id="1.50.10.10">
    <property type="match status" value="1"/>
</dbReference>
<dbReference type="SUPFAM" id="SSF48208">
    <property type="entry name" value="Six-hairpin glycosidases"/>
    <property type="match status" value="1"/>
</dbReference>
<evidence type="ECO:0000256" key="1">
    <source>
        <dbReference type="SAM" id="SignalP"/>
    </source>
</evidence>
<proteinExistence type="predicted"/>
<feature type="signal peptide" evidence="1">
    <location>
        <begin position="1"/>
        <end position="23"/>
    </location>
</feature>
<feature type="chain" id="PRO_5041359524" evidence="1">
    <location>
        <begin position="24"/>
        <end position="716"/>
    </location>
</feature>
<protein>
    <submittedName>
        <fullName evidence="3">Bacterial alpha-L-rhamnosidase domain containing protein</fullName>
    </submittedName>
</protein>
<dbReference type="GO" id="GO:0003824">
    <property type="term" value="F:catalytic activity"/>
    <property type="evidence" value="ECO:0007669"/>
    <property type="project" value="UniProtKB-ARBA"/>
</dbReference>
<dbReference type="InterPro" id="IPR012341">
    <property type="entry name" value="6hp_glycosidase-like_sf"/>
</dbReference>
<dbReference type="GO" id="GO:0005975">
    <property type="term" value="P:carbohydrate metabolic process"/>
    <property type="evidence" value="ECO:0007669"/>
    <property type="project" value="InterPro"/>
</dbReference>
<gene>
    <name evidence="3" type="ORF">NKR23_g7285</name>
</gene>
<dbReference type="AlphaFoldDB" id="A0AA38RWR6"/>
<keyword evidence="4" id="KW-1185">Reference proteome</keyword>
<dbReference type="EMBL" id="JANBVO010000022">
    <property type="protein sequence ID" value="KAJ9142411.1"/>
    <property type="molecule type" value="Genomic_DNA"/>
</dbReference>
<keyword evidence="1" id="KW-0732">Signal</keyword>
<dbReference type="PANTHER" id="PTHR34987:SF6">
    <property type="entry name" value="ALPHA-L-RHAMNOSIDASE SIX-HAIRPIN GLYCOSIDASE DOMAIN-CONTAINING PROTEIN"/>
    <property type="match status" value="1"/>
</dbReference>
<dbReference type="PANTHER" id="PTHR34987">
    <property type="entry name" value="C, PUTATIVE (AFU_ORTHOLOGUE AFUA_3G02880)-RELATED"/>
    <property type="match status" value="1"/>
</dbReference>
<dbReference type="InterPro" id="IPR008928">
    <property type="entry name" value="6-hairpin_glycosidase_sf"/>
</dbReference>
<evidence type="ECO:0000313" key="3">
    <source>
        <dbReference type="EMBL" id="KAJ9142411.1"/>
    </source>
</evidence>
<reference evidence="3" key="1">
    <citation type="submission" date="2022-07" db="EMBL/GenBank/DDBJ databases">
        <title>Fungi with potential for degradation of polypropylene.</title>
        <authorList>
            <person name="Gostincar C."/>
        </authorList>
    </citation>
    <scope>NUCLEOTIDE SEQUENCE</scope>
    <source>
        <strain evidence="3">EXF-13308</strain>
    </source>
</reference>
<comment type="caution">
    <text evidence="3">The sequence shown here is derived from an EMBL/GenBank/DDBJ whole genome shotgun (WGS) entry which is preliminary data.</text>
</comment>
<dbReference type="Pfam" id="PF17389">
    <property type="entry name" value="Bac_rhamnosid6H"/>
    <property type="match status" value="1"/>
</dbReference>